<protein>
    <submittedName>
        <fullName evidence="1">Poly</fullName>
    </submittedName>
</protein>
<dbReference type="AlphaFoldDB" id="A0A2S2QZM6"/>
<dbReference type="GO" id="GO:0005634">
    <property type="term" value="C:nucleus"/>
    <property type="evidence" value="ECO:0007669"/>
    <property type="project" value="TreeGrafter"/>
</dbReference>
<sequence>MSLNLNVSIAPPLIKMHKNSTRKNYDYKYGQKNIFNKIEEHFKIIRVEKVYNPQLYGMYLLCKEELQTRNIFDVRELILYHATSSENAIEISKNNIDWRVTSRAKYGYGACFSTSPKYANKYSRAQGALIIFKVLVKKEERVDFNCGLTVPQSINNDTVVSYNSLVYVKFDDYYFYPKYIVYYY</sequence>
<evidence type="ECO:0000313" key="1">
    <source>
        <dbReference type="EMBL" id="MBY83201.1"/>
    </source>
</evidence>
<name>A0A2S2QZM6_9HEMI</name>
<proteinExistence type="predicted"/>
<gene>
    <name evidence="1" type="primary">PARP12</name>
    <name evidence="1" type="ORF">g.34752</name>
</gene>
<dbReference type="EMBL" id="GGMS01013998">
    <property type="protein sequence ID" value="MBY83201.1"/>
    <property type="molecule type" value="Transcribed_RNA"/>
</dbReference>
<dbReference type="PANTHER" id="PTHR45740">
    <property type="entry name" value="POLY [ADP-RIBOSE] POLYMERASE"/>
    <property type="match status" value="1"/>
</dbReference>
<dbReference type="GO" id="GO:1990404">
    <property type="term" value="F:NAD+-protein mono-ADP-ribosyltransferase activity"/>
    <property type="evidence" value="ECO:0007669"/>
    <property type="project" value="TreeGrafter"/>
</dbReference>
<dbReference type="SUPFAM" id="SSF56399">
    <property type="entry name" value="ADP-ribosylation"/>
    <property type="match status" value="1"/>
</dbReference>
<dbReference type="InterPro" id="IPR051712">
    <property type="entry name" value="ARTD-AVP"/>
</dbReference>
<reference evidence="1" key="1">
    <citation type="submission" date="2018-04" db="EMBL/GenBank/DDBJ databases">
        <title>Transcriptome assembly of Sipha flava.</title>
        <authorList>
            <person name="Scully E.D."/>
            <person name="Geib S.M."/>
            <person name="Palmer N.A."/>
            <person name="Koch K."/>
            <person name="Bradshaw J."/>
            <person name="Heng-Moss T."/>
            <person name="Sarath G."/>
        </authorList>
    </citation>
    <scope>NUCLEOTIDE SEQUENCE</scope>
</reference>
<accession>A0A2S2QZM6</accession>
<organism evidence="1">
    <name type="scientific">Sipha flava</name>
    <name type="common">yellow sugarcane aphid</name>
    <dbReference type="NCBI Taxonomy" id="143950"/>
    <lineage>
        <taxon>Eukaryota</taxon>
        <taxon>Metazoa</taxon>
        <taxon>Ecdysozoa</taxon>
        <taxon>Arthropoda</taxon>
        <taxon>Hexapoda</taxon>
        <taxon>Insecta</taxon>
        <taxon>Pterygota</taxon>
        <taxon>Neoptera</taxon>
        <taxon>Paraneoptera</taxon>
        <taxon>Hemiptera</taxon>
        <taxon>Sternorrhyncha</taxon>
        <taxon>Aphidomorpha</taxon>
        <taxon>Aphidoidea</taxon>
        <taxon>Aphididae</taxon>
        <taxon>Sipha</taxon>
    </lineage>
</organism>
<dbReference type="PANTHER" id="PTHR45740:SF2">
    <property type="entry name" value="POLY [ADP-RIBOSE] POLYMERASE"/>
    <property type="match status" value="1"/>
</dbReference>
<dbReference type="Gene3D" id="3.90.228.10">
    <property type="match status" value="1"/>
</dbReference>
<dbReference type="GO" id="GO:0003950">
    <property type="term" value="F:NAD+ poly-ADP-ribosyltransferase activity"/>
    <property type="evidence" value="ECO:0007669"/>
    <property type="project" value="TreeGrafter"/>
</dbReference>
<dbReference type="OrthoDB" id="6610728at2759"/>